<dbReference type="RefSeq" id="WP_155922011.1">
    <property type="nucleotide sequence ID" value="NZ_MF600313.1"/>
</dbReference>
<organism evidence="1">
    <name type="scientific">Mycolicibacterium sp. CBMA 213</name>
    <dbReference type="NCBI Taxonomy" id="1968788"/>
    <lineage>
        <taxon>Bacteria</taxon>
        <taxon>Bacillati</taxon>
        <taxon>Actinomycetota</taxon>
        <taxon>Actinomycetes</taxon>
        <taxon>Mycobacteriales</taxon>
        <taxon>Mycobacteriaceae</taxon>
        <taxon>Mycolicibacterium</taxon>
    </lineage>
</organism>
<reference evidence="1" key="1">
    <citation type="journal article" date="2018" name="Front. Microbiol.">
        <title>Beyond the Limits: tRNA Array Units in Mycobacterium Genomes.</title>
        <authorList>
            <person name="Morgado S.M."/>
            <person name="Vicente A.C."/>
        </authorList>
    </citation>
    <scope>NUCLEOTIDE SEQUENCE</scope>
    <source>
        <strain evidence="1">CBMA 213</strain>
        <plasmid evidence="1">pCBMA213_1</plasmid>
    </source>
</reference>
<protein>
    <submittedName>
        <fullName evidence="1">Uncharacterized protein</fullName>
    </submittedName>
</protein>
<sequence length="221" mass="24527">MSPAIMLSDPAAAAWTSLGCPSIDALQPIDGLCGRCGTTGSSVPSSSVISEKFANFDSWPYGWRRLCVPCAWAYSRPLNSQLPMLISNTQISEFPDGSGLFEALRSPLPHDLAAVIPIRRLRKRRHVLPTAQWAHLAMDKLVLPWDRAAASRLVDLQWIRTVTSAGFRQLTRPAPPVRFVTSLPPDQWDRMIEAWTNLQNWRDNPTVWAAVYEISGPAPTP</sequence>
<accession>A0A343VRQ9</accession>
<dbReference type="AlphaFoldDB" id="A0A343VRQ9"/>
<keyword evidence="1" id="KW-0614">Plasmid</keyword>
<evidence type="ECO:0000313" key="1">
    <source>
        <dbReference type="EMBL" id="AVN58583.1"/>
    </source>
</evidence>
<gene>
    <name evidence="1" type="ORF">B5P44_p00288</name>
</gene>
<geneLocation type="plasmid" evidence="1">
    <name>pCBMA213_1</name>
</geneLocation>
<name>A0A343VRQ9_9MYCO</name>
<proteinExistence type="predicted"/>
<dbReference type="EMBL" id="MF600313">
    <property type="protein sequence ID" value="AVN58583.1"/>
    <property type="molecule type" value="Genomic_DNA"/>
</dbReference>